<keyword evidence="2" id="KW-0597">Phosphoprotein</keyword>
<dbReference type="GO" id="GO:0000160">
    <property type="term" value="P:phosphorelay signal transduction system"/>
    <property type="evidence" value="ECO:0007669"/>
    <property type="project" value="InterPro"/>
</dbReference>
<dbReference type="Proteomes" id="UP000323632">
    <property type="component" value="Unassembled WGS sequence"/>
</dbReference>
<reference evidence="5 6" key="1">
    <citation type="submission" date="2019-09" db="EMBL/GenBank/DDBJ databases">
        <title>Genome sequence and assembly of Taibaiella sp.</title>
        <authorList>
            <person name="Chhetri G."/>
        </authorList>
    </citation>
    <scope>NUCLEOTIDE SEQUENCE [LARGE SCALE GENOMIC DNA]</scope>
    <source>
        <strain evidence="5 6">KVB11</strain>
    </source>
</reference>
<keyword evidence="1" id="KW-0238">DNA-binding</keyword>
<dbReference type="Pfam" id="PF00196">
    <property type="entry name" value="GerE"/>
    <property type="match status" value="1"/>
</dbReference>
<protein>
    <submittedName>
        <fullName evidence="5">Response regulator transcription factor</fullName>
    </submittedName>
</protein>
<dbReference type="EMBL" id="VWSH01000002">
    <property type="protein sequence ID" value="KAA5534542.1"/>
    <property type="molecule type" value="Genomic_DNA"/>
</dbReference>
<dbReference type="InterPro" id="IPR016032">
    <property type="entry name" value="Sig_transdc_resp-reg_C-effctor"/>
</dbReference>
<feature type="domain" description="Response regulatory" evidence="4">
    <location>
        <begin position="4"/>
        <end position="121"/>
    </location>
</feature>
<sequence length="213" mass="23437">MKINTAILDDHPVVVNGIVKMFEEDELIGITHTWSNAAEFFEDIEKGIQPEVLLLDVLLPDQNGDLIAQQLQKNHPEIKILAISVLDSAISANTMLRLGAQGYIMKHATAAEWKKAIIAVSNNEIYIEPTLQEKMANLGEGRTREASVKTTLSPREKEVLQLIASGRSKKDIAKELGISTNTVKQYQFNLSLKLEVNSTAALVGHALRTGLAQ</sequence>
<evidence type="ECO:0000256" key="1">
    <source>
        <dbReference type="ARBA" id="ARBA00023125"/>
    </source>
</evidence>
<comment type="caution">
    <text evidence="5">The sequence shown here is derived from an EMBL/GenBank/DDBJ whole genome shotgun (WGS) entry which is preliminary data.</text>
</comment>
<evidence type="ECO:0000313" key="5">
    <source>
        <dbReference type="EMBL" id="KAA5534542.1"/>
    </source>
</evidence>
<gene>
    <name evidence="5" type="ORF">F0919_07940</name>
</gene>
<dbReference type="SUPFAM" id="SSF52172">
    <property type="entry name" value="CheY-like"/>
    <property type="match status" value="1"/>
</dbReference>
<dbReference type="PANTHER" id="PTHR43214:SF17">
    <property type="entry name" value="TRANSCRIPTIONAL REGULATORY PROTEIN RCSB"/>
    <property type="match status" value="1"/>
</dbReference>
<name>A0A5M6CKP3_9BACT</name>
<dbReference type="Gene3D" id="3.40.50.2300">
    <property type="match status" value="1"/>
</dbReference>
<dbReference type="GO" id="GO:0003677">
    <property type="term" value="F:DNA binding"/>
    <property type="evidence" value="ECO:0007669"/>
    <property type="project" value="UniProtKB-KW"/>
</dbReference>
<dbReference type="Pfam" id="PF00072">
    <property type="entry name" value="Response_reg"/>
    <property type="match status" value="1"/>
</dbReference>
<dbReference type="PANTHER" id="PTHR43214">
    <property type="entry name" value="TWO-COMPONENT RESPONSE REGULATOR"/>
    <property type="match status" value="1"/>
</dbReference>
<dbReference type="InterPro" id="IPR000792">
    <property type="entry name" value="Tscrpt_reg_LuxR_C"/>
</dbReference>
<dbReference type="GO" id="GO:0006355">
    <property type="term" value="P:regulation of DNA-templated transcription"/>
    <property type="evidence" value="ECO:0007669"/>
    <property type="project" value="InterPro"/>
</dbReference>
<dbReference type="SMART" id="SM00421">
    <property type="entry name" value="HTH_LUXR"/>
    <property type="match status" value="1"/>
</dbReference>
<dbReference type="RefSeq" id="WP_150032222.1">
    <property type="nucleotide sequence ID" value="NZ_VWSH01000002.1"/>
</dbReference>
<dbReference type="SMART" id="SM00448">
    <property type="entry name" value="REC"/>
    <property type="match status" value="1"/>
</dbReference>
<proteinExistence type="predicted"/>
<evidence type="ECO:0000313" key="6">
    <source>
        <dbReference type="Proteomes" id="UP000323632"/>
    </source>
</evidence>
<dbReference type="PRINTS" id="PR00038">
    <property type="entry name" value="HTHLUXR"/>
</dbReference>
<organism evidence="5 6">
    <name type="scientific">Taibaiella lutea</name>
    <dbReference type="NCBI Taxonomy" id="2608001"/>
    <lineage>
        <taxon>Bacteria</taxon>
        <taxon>Pseudomonadati</taxon>
        <taxon>Bacteroidota</taxon>
        <taxon>Chitinophagia</taxon>
        <taxon>Chitinophagales</taxon>
        <taxon>Chitinophagaceae</taxon>
        <taxon>Taibaiella</taxon>
    </lineage>
</organism>
<dbReference type="InterPro" id="IPR011006">
    <property type="entry name" value="CheY-like_superfamily"/>
</dbReference>
<keyword evidence="6" id="KW-1185">Reference proteome</keyword>
<dbReference type="SUPFAM" id="SSF46894">
    <property type="entry name" value="C-terminal effector domain of the bipartite response regulators"/>
    <property type="match status" value="1"/>
</dbReference>
<dbReference type="InterPro" id="IPR039420">
    <property type="entry name" value="WalR-like"/>
</dbReference>
<evidence type="ECO:0000259" key="4">
    <source>
        <dbReference type="PROSITE" id="PS50110"/>
    </source>
</evidence>
<feature type="domain" description="HTH luxR-type" evidence="3">
    <location>
        <begin position="145"/>
        <end position="210"/>
    </location>
</feature>
<feature type="modified residue" description="4-aspartylphosphate" evidence="2">
    <location>
        <position position="56"/>
    </location>
</feature>
<accession>A0A5M6CKP3</accession>
<dbReference type="PROSITE" id="PS50043">
    <property type="entry name" value="HTH_LUXR_2"/>
    <property type="match status" value="1"/>
</dbReference>
<dbReference type="CDD" id="cd06170">
    <property type="entry name" value="LuxR_C_like"/>
    <property type="match status" value="1"/>
</dbReference>
<dbReference type="PROSITE" id="PS50110">
    <property type="entry name" value="RESPONSE_REGULATORY"/>
    <property type="match status" value="1"/>
</dbReference>
<dbReference type="InterPro" id="IPR001789">
    <property type="entry name" value="Sig_transdc_resp-reg_receiver"/>
</dbReference>
<evidence type="ECO:0000259" key="3">
    <source>
        <dbReference type="PROSITE" id="PS50043"/>
    </source>
</evidence>
<dbReference type="AlphaFoldDB" id="A0A5M6CKP3"/>
<evidence type="ECO:0000256" key="2">
    <source>
        <dbReference type="PROSITE-ProRule" id="PRU00169"/>
    </source>
</evidence>